<proteinExistence type="predicted"/>
<gene>
    <name evidence="3" type="ORF">GCM10011316_38780</name>
</gene>
<dbReference type="GO" id="GO:0005737">
    <property type="term" value="C:cytoplasm"/>
    <property type="evidence" value="ECO:0007669"/>
    <property type="project" value="TreeGrafter"/>
</dbReference>
<dbReference type="EMBL" id="BMFA01000019">
    <property type="protein sequence ID" value="GGB63155.1"/>
    <property type="molecule type" value="Genomic_DNA"/>
</dbReference>
<evidence type="ECO:0000313" key="4">
    <source>
        <dbReference type="Proteomes" id="UP000605148"/>
    </source>
</evidence>
<dbReference type="Gene3D" id="1.20.1050.10">
    <property type="match status" value="1"/>
</dbReference>
<dbReference type="PROSITE" id="PS50404">
    <property type="entry name" value="GST_NTER"/>
    <property type="match status" value="1"/>
</dbReference>
<dbReference type="Pfam" id="PF13417">
    <property type="entry name" value="GST_N_3"/>
    <property type="match status" value="1"/>
</dbReference>
<dbReference type="SUPFAM" id="SSF52833">
    <property type="entry name" value="Thioredoxin-like"/>
    <property type="match status" value="1"/>
</dbReference>
<protein>
    <submittedName>
        <fullName evidence="3">Glutathione S-transferase</fullName>
    </submittedName>
</protein>
<evidence type="ECO:0000259" key="1">
    <source>
        <dbReference type="PROSITE" id="PS50404"/>
    </source>
</evidence>
<dbReference type="Gene3D" id="3.40.30.10">
    <property type="entry name" value="Glutaredoxin"/>
    <property type="match status" value="1"/>
</dbReference>
<dbReference type="PROSITE" id="PS50405">
    <property type="entry name" value="GST_CTER"/>
    <property type="match status" value="1"/>
</dbReference>
<dbReference type="PANTHER" id="PTHR43968:SF6">
    <property type="entry name" value="GLUTATHIONE S-TRANSFERASE OMEGA"/>
    <property type="match status" value="1"/>
</dbReference>
<reference evidence="3" key="1">
    <citation type="journal article" date="2014" name="Int. J. Syst. Evol. Microbiol.">
        <title>Complete genome sequence of Corynebacterium casei LMG S-19264T (=DSM 44701T), isolated from a smear-ripened cheese.</title>
        <authorList>
            <consortium name="US DOE Joint Genome Institute (JGI-PGF)"/>
            <person name="Walter F."/>
            <person name="Albersmeier A."/>
            <person name="Kalinowski J."/>
            <person name="Ruckert C."/>
        </authorList>
    </citation>
    <scope>NUCLEOTIDE SEQUENCE</scope>
    <source>
        <strain evidence="3">CGMCC 1.12426</strain>
    </source>
</reference>
<feature type="domain" description="GST N-terminal" evidence="1">
    <location>
        <begin position="5"/>
        <end position="84"/>
    </location>
</feature>
<dbReference type="AlphaFoldDB" id="A0A916TNF5"/>
<name>A0A916TNF5_9HYPH</name>
<dbReference type="PANTHER" id="PTHR43968">
    <property type="match status" value="1"/>
</dbReference>
<dbReference type="RefSeq" id="WP_208998579.1">
    <property type="nucleotide sequence ID" value="NZ_BMFA01000019.1"/>
</dbReference>
<dbReference type="SFLD" id="SFLDS00019">
    <property type="entry name" value="Glutathione_Transferase_(cytos"/>
    <property type="match status" value="1"/>
</dbReference>
<reference evidence="3" key="2">
    <citation type="submission" date="2020-09" db="EMBL/GenBank/DDBJ databases">
        <authorList>
            <person name="Sun Q."/>
            <person name="Zhou Y."/>
        </authorList>
    </citation>
    <scope>NUCLEOTIDE SEQUENCE</scope>
    <source>
        <strain evidence="3">CGMCC 1.12426</strain>
    </source>
</reference>
<feature type="domain" description="GST C-terminal" evidence="2">
    <location>
        <begin position="80"/>
        <end position="213"/>
    </location>
</feature>
<evidence type="ECO:0000259" key="2">
    <source>
        <dbReference type="PROSITE" id="PS50405"/>
    </source>
</evidence>
<evidence type="ECO:0000313" key="3">
    <source>
        <dbReference type="EMBL" id="GGB63155.1"/>
    </source>
</evidence>
<sequence length="220" mass="25049">MTTASLPILYSFRRCPYAMRARLAIGAAGLRVELREIVLRDKAPEFLEVSPSATVPCLVDVDGTVFDESLDIMTWALERDDPERWLSPEGGDRDAMIRLIGDIDGPFKRHLDRYKYDTRYPDADRVGERSAAADILRKLDAMLAGRDWLFGTRASLADFAILPFVRQFANADRAWFDGEDWDSLKRWLVAFETSPRFEAIMRKSGRWSPEDPPVIFGGDL</sequence>
<dbReference type="Proteomes" id="UP000605148">
    <property type="component" value="Unassembled WGS sequence"/>
</dbReference>
<organism evidence="3 4">
    <name type="scientific">Roseibium aquae</name>
    <dbReference type="NCBI Taxonomy" id="1323746"/>
    <lineage>
        <taxon>Bacteria</taxon>
        <taxon>Pseudomonadati</taxon>
        <taxon>Pseudomonadota</taxon>
        <taxon>Alphaproteobacteria</taxon>
        <taxon>Hyphomicrobiales</taxon>
        <taxon>Stappiaceae</taxon>
        <taxon>Roseibium</taxon>
    </lineage>
</organism>
<dbReference type="InterPro" id="IPR036249">
    <property type="entry name" value="Thioredoxin-like_sf"/>
</dbReference>
<comment type="caution">
    <text evidence="3">The sequence shown here is derived from an EMBL/GenBank/DDBJ whole genome shotgun (WGS) entry which is preliminary data.</text>
</comment>
<keyword evidence="4" id="KW-1185">Reference proteome</keyword>
<dbReference type="PROSITE" id="PS51354">
    <property type="entry name" value="GLUTAREDOXIN_2"/>
    <property type="match status" value="1"/>
</dbReference>
<dbReference type="SUPFAM" id="SSF47616">
    <property type="entry name" value="GST C-terminal domain-like"/>
    <property type="match status" value="1"/>
</dbReference>
<dbReference type="CDD" id="cd03196">
    <property type="entry name" value="GST_C_5"/>
    <property type="match status" value="1"/>
</dbReference>
<dbReference type="InterPro" id="IPR040079">
    <property type="entry name" value="Glutathione_S-Trfase"/>
</dbReference>
<dbReference type="InterPro" id="IPR004045">
    <property type="entry name" value="Glutathione_S-Trfase_N"/>
</dbReference>
<accession>A0A916TNF5</accession>
<dbReference type="Pfam" id="PF13410">
    <property type="entry name" value="GST_C_2"/>
    <property type="match status" value="1"/>
</dbReference>
<dbReference type="InterPro" id="IPR050983">
    <property type="entry name" value="GST_Omega/HSP26"/>
</dbReference>
<dbReference type="InterPro" id="IPR036282">
    <property type="entry name" value="Glutathione-S-Trfase_C_sf"/>
</dbReference>
<dbReference type="InterPro" id="IPR010987">
    <property type="entry name" value="Glutathione-S-Trfase_C-like"/>
</dbReference>